<protein>
    <recommendedName>
        <fullName evidence="3">ATPase with chaperone activity</fullName>
    </recommendedName>
</protein>
<evidence type="ECO:0000313" key="2">
    <source>
        <dbReference type="Proteomes" id="UP000521868"/>
    </source>
</evidence>
<sequence>MEDPNQIEVPPSFTALFASPSGHRLLQPMPVVRERYELCEDLAQMLTEQASSVMFKSGRTEREVLQQMQLALTGPESVVEPAEAAWVVRRLAELLAWEAPPAD</sequence>
<keyword evidence="2" id="KW-1185">Reference proteome</keyword>
<reference evidence="1 2" key="1">
    <citation type="journal article" date="2020" name="Nature">
        <title>Bacterial chemolithoautotrophy via manganese oxidation.</title>
        <authorList>
            <person name="Yu H."/>
            <person name="Leadbetter J.R."/>
        </authorList>
    </citation>
    <scope>NUCLEOTIDE SEQUENCE [LARGE SCALE GENOMIC DNA]</scope>
    <source>
        <strain evidence="1 2">RBP-1</strain>
    </source>
</reference>
<proteinExistence type="predicted"/>
<organism evidence="1 2">
    <name type="scientific">Ramlibacter lithotrophicus</name>
    <dbReference type="NCBI Taxonomy" id="2606681"/>
    <lineage>
        <taxon>Bacteria</taxon>
        <taxon>Pseudomonadati</taxon>
        <taxon>Pseudomonadota</taxon>
        <taxon>Betaproteobacteria</taxon>
        <taxon>Burkholderiales</taxon>
        <taxon>Comamonadaceae</taxon>
        <taxon>Ramlibacter</taxon>
    </lineage>
</organism>
<evidence type="ECO:0000313" key="1">
    <source>
        <dbReference type="EMBL" id="NKE68437.1"/>
    </source>
</evidence>
<comment type="caution">
    <text evidence="1">The sequence shown here is derived from an EMBL/GenBank/DDBJ whole genome shotgun (WGS) entry which is preliminary data.</text>
</comment>
<dbReference type="EMBL" id="VTOX01000010">
    <property type="protein sequence ID" value="NKE68437.1"/>
    <property type="molecule type" value="Genomic_DNA"/>
</dbReference>
<dbReference type="AlphaFoldDB" id="A0A7X6DJR0"/>
<gene>
    <name evidence="1" type="ORF">RAMLITH_21705</name>
</gene>
<name>A0A7X6DJR0_9BURK</name>
<accession>A0A7X6DJR0</accession>
<dbReference type="Proteomes" id="UP000521868">
    <property type="component" value="Unassembled WGS sequence"/>
</dbReference>
<evidence type="ECO:0008006" key="3">
    <source>
        <dbReference type="Google" id="ProtNLM"/>
    </source>
</evidence>